<evidence type="ECO:0000256" key="3">
    <source>
        <dbReference type="ARBA" id="ARBA00022840"/>
    </source>
</evidence>
<dbReference type="InterPro" id="IPR027417">
    <property type="entry name" value="P-loop_NTPase"/>
</dbReference>
<proteinExistence type="predicted"/>
<dbReference type="RefSeq" id="WP_191789796.1">
    <property type="nucleotide sequence ID" value="NZ_JACSQE010000004.1"/>
</dbReference>
<dbReference type="SMART" id="SM00382">
    <property type="entry name" value="AAA"/>
    <property type="match status" value="1"/>
</dbReference>
<reference evidence="5 6" key="1">
    <citation type="submission" date="2020-08" db="EMBL/GenBank/DDBJ databases">
        <title>A Genomic Blueprint of the Chicken Gut Microbiome.</title>
        <authorList>
            <person name="Gilroy R."/>
            <person name="Ravi A."/>
            <person name="Getino M."/>
            <person name="Pursley I."/>
            <person name="Horton D.L."/>
            <person name="Alikhan N.-F."/>
            <person name="Baker D."/>
            <person name="Gharbi K."/>
            <person name="Hall N."/>
            <person name="Watson M."/>
            <person name="Adriaenssens E.M."/>
            <person name="Foster-Nyarko E."/>
            <person name="Jarju S."/>
            <person name="Secka A."/>
            <person name="Antonio M."/>
            <person name="Oren A."/>
            <person name="Chaudhuri R."/>
            <person name="La Ragione R.M."/>
            <person name="Hildebrand F."/>
            <person name="Pallen M.J."/>
        </authorList>
    </citation>
    <scope>NUCLEOTIDE SEQUENCE [LARGE SCALE GENOMIC DNA]</scope>
    <source>
        <strain evidence="5 6">Sa2CUA8</strain>
    </source>
</reference>
<dbReference type="InterPro" id="IPR003593">
    <property type="entry name" value="AAA+_ATPase"/>
</dbReference>
<dbReference type="PROSITE" id="PS50893">
    <property type="entry name" value="ABC_TRANSPORTER_2"/>
    <property type="match status" value="1"/>
</dbReference>
<dbReference type="PANTHER" id="PTHR42788">
    <property type="entry name" value="TAURINE IMPORT ATP-BINDING PROTEIN-RELATED"/>
    <property type="match status" value="1"/>
</dbReference>
<gene>
    <name evidence="5" type="ORF">H9640_05845</name>
</gene>
<feature type="domain" description="ABC transporter" evidence="4">
    <location>
        <begin position="8"/>
        <end position="211"/>
    </location>
</feature>
<dbReference type="InterPro" id="IPR003439">
    <property type="entry name" value="ABC_transporter-like_ATP-bd"/>
</dbReference>
<comment type="caution">
    <text evidence="5">The sequence shown here is derived from an EMBL/GenBank/DDBJ whole genome shotgun (WGS) entry which is preliminary data.</text>
</comment>
<keyword evidence="6" id="KW-1185">Reference proteome</keyword>
<keyword evidence="3 5" id="KW-0067">ATP-binding</keyword>
<dbReference type="InterPro" id="IPR050166">
    <property type="entry name" value="ABC_transporter_ATP-bind"/>
</dbReference>
<keyword evidence="2" id="KW-0547">Nucleotide-binding</keyword>
<sequence length="211" mass="22029">MPVGGKRLVGAGLGHAFPGTGLLFAGLDLEIVAGEVVALVGPSGSGKSTLLSIVAGWERPTQGQVERVGVATTGWVFQNPHGVARRAALDHVVLPLLARGLRRPDAEDRAAEILARFNLTSVADRPFRALSGGEAQRLMLSRAVALAPDLLLVDEPTAQLDLRTAATVNEVLAGIAQDDSIVVVATHDPHTRDACTRVIDLADFQSAEVAA</sequence>
<dbReference type="Gene3D" id="3.40.50.300">
    <property type="entry name" value="P-loop containing nucleotide triphosphate hydrolases"/>
    <property type="match status" value="1"/>
</dbReference>
<evidence type="ECO:0000256" key="2">
    <source>
        <dbReference type="ARBA" id="ARBA00022741"/>
    </source>
</evidence>
<dbReference type="Pfam" id="PF00005">
    <property type="entry name" value="ABC_tran"/>
    <property type="match status" value="1"/>
</dbReference>
<evidence type="ECO:0000313" key="5">
    <source>
        <dbReference type="EMBL" id="MBD7998068.1"/>
    </source>
</evidence>
<evidence type="ECO:0000313" key="6">
    <source>
        <dbReference type="Proteomes" id="UP000633601"/>
    </source>
</evidence>
<dbReference type="Proteomes" id="UP000633601">
    <property type="component" value="Unassembled WGS sequence"/>
</dbReference>
<name>A0ABR8UZV0_9CELL</name>
<dbReference type="GO" id="GO:0005524">
    <property type="term" value="F:ATP binding"/>
    <property type="evidence" value="ECO:0007669"/>
    <property type="project" value="UniProtKB-KW"/>
</dbReference>
<keyword evidence="1" id="KW-0813">Transport</keyword>
<dbReference type="SUPFAM" id="SSF52540">
    <property type="entry name" value="P-loop containing nucleoside triphosphate hydrolases"/>
    <property type="match status" value="1"/>
</dbReference>
<dbReference type="PROSITE" id="PS00211">
    <property type="entry name" value="ABC_TRANSPORTER_1"/>
    <property type="match status" value="1"/>
</dbReference>
<dbReference type="EMBL" id="JACSQE010000004">
    <property type="protein sequence ID" value="MBD7998068.1"/>
    <property type="molecule type" value="Genomic_DNA"/>
</dbReference>
<evidence type="ECO:0000259" key="4">
    <source>
        <dbReference type="PROSITE" id="PS50893"/>
    </source>
</evidence>
<evidence type="ECO:0000256" key="1">
    <source>
        <dbReference type="ARBA" id="ARBA00022448"/>
    </source>
</evidence>
<accession>A0ABR8UZV0</accession>
<organism evidence="5 6">
    <name type="scientific">Oerskovia gallyi</name>
    <dbReference type="NCBI Taxonomy" id="2762226"/>
    <lineage>
        <taxon>Bacteria</taxon>
        <taxon>Bacillati</taxon>
        <taxon>Actinomycetota</taxon>
        <taxon>Actinomycetes</taxon>
        <taxon>Micrococcales</taxon>
        <taxon>Cellulomonadaceae</taxon>
        <taxon>Oerskovia</taxon>
    </lineage>
</organism>
<dbReference type="PANTHER" id="PTHR42788:SF13">
    <property type="entry name" value="ALIPHATIC SULFONATES IMPORT ATP-BINDING PROTEIN SSUB"/>
    <property type="match status" value="1"/>
</dbReference>
<dbReference type="InterPro" id="IPR017871">
    <property type="entry name" value="ABC_transporter-like_CS"/>
</dbReference>
<protein>
    <submittedName>
        <fullName evidence="5">ATP-binding cassette domain-containing protein</fullName>
    </submittedName>
</protein>